<dbReference type="InterPro" id="IPR001870">
    <property type="entry name" value="B30.2/SPRY"/>
</dbReference>
<evidence type="ECO:0000313" key="3">
    <source>
        <dbReference type="Proteomes" id="UP000251842"/>
    </source>
</evidence>
<dbReference type="Gene3D" id="2.60.120.920">
    <property type="match status" value="1"/>
</dbReference>
<dbReference type="PROSITE" id="PS50188">
    <property type="entry name" value="B302_SPRY"/>
    <property type="match status" value="1"/>
</dbReference>
<dbReference type="InterPro" id="IPR043136">
    <property type="entry name" value="B30.2/SPRY_sf"/>
</dbReference>
<evidence type="ECO:0000313" key="2">
    <source>
        <dbReference type="EMBL" id="AXA83719.1"/>
    </source>
</evidence>
<reference evidence="3" key="1">
    <citation type="submission" date="2018-05" db="EMBL/GenBank/DDBJ databases">
        <title>Luteimonas pekinense sp. nov., isolated from human Meibomian gland secretions, Beijing, China.</title>
        <authorList>
            <person name="Wen T."/>
            <person name="Bai H."/>
            <person name="Lv H."/>
        </authorList>
    </citation>
    <scope>NUCLEOTIDE SEQUENCE [LARGE SCALE GENOMIC DNA]</scope>
    <source>
        <strain evidence="3">83-4</strain>
    </source>
</reference>
<dbReference type="RefSeq" id="WP_112925935.1">
    <property type="nucleotide sequence ID" value="NZ_CP029556.1"/>
</dbReference>
<dbReference type="InterPro" id="IPR013320">
    <property type="entry name" value="ConA-like_dom_sf"/>
</dbReference>
<dbReference type="EMBL" id="CP029556">
    <property type="protein sequence ID" value="AXA83719.1"/>
    <property type="molecule type" value="Genomic_DNA"/>
</dbReference>
<accession>A0A344J3V9</accession>
<dbReference type="KEGG" id="lue:DCD74_02530"/>
<proteinExistence type="predicted"/>
<gene>
    <name evidence="2" type="ORF">DCD74_02530</name>
</gene>
<dbReference type="AlphaFoldDB" id="A0A344J3V9"/>
<dbReference type="SUPFAM" id="SSF49899">
    <property type="entry name" value="Concanavalin A-like lectins/glucanases"/>
    <property type="match status" value="1"/>
</dbReference>
<organism evidence="2 3">
    <name type="scientific">Solilutibacter oculi</name>
    <dbReference type="NCBI Taxonomy" id="2698682"/>
    <lineage>
        <taxon>Bacteria</taxon>
        <taxon>Pseudomonadati</taxon>
        <taxon>Pseudomonadota</taxon>
        <taxon>Gammaproteobacteria</taxon>
        <taxon>Lysobacterales</taxon>
        <taxon>Lysobacteraceae</taxon>
        <taxon>Solilutibacter</taxon>
    </lineage>
</organism>
<name>A0A344J3V9_9GAMM</name>
<keyword evidence="3" id="KW-1185">Reference proteome</keyword>
<dbReference type="Proteomes" id="UP000251842">
    <property type="component" value="Chromosome"/>
</dbReference>
<protein>
    <recommendedName>
        <fullName evidence="1">B30.2/SPRY domain-containing protein</fullName>
    </recommendedName>
</protein>
<sequence>MKTFARFATVPIGTGLVAGNGGLLLASNVAGLSTPRTARGDIGRSSGVVGFEVALWGDAALVAMVGLVQPGASLDTFIGADAAGIGWRLDTGQVFAGGAVVASGLPVIGKQEIVGLQVDFTAGKVRFYRGSNMVHERDLPAGGVTWYPAVALAAVEPGTLVAAISAGQWPAATPAGTWAPAPAAAAPVRLADMHWLSAPGDVLPNARYEGLIADGGFDTFSALHFWPWGDAPIAVSMATLRVMDPEGRVDGLLTGSADGLPVKVSAAPRAGSLADAQGVGRYVLAGAEVEDDMRRTLTLADAHDDLGELLNPAVFLPNIPQLAWQPQPLVIGAVANIPALPANGDATALFLADAPVHGISVVRDRGDAMEAGTWVQSADKHQLLMASPSIGPVTADGSSLGLTSGEPTPATLQQFLGECFRRIGKSAWASGDAAAIDAATGYAGIGYSSRDAVDAWTAVTAALASYGAWLWRDGDGVLRIARVVAPEAVADADIVLELEESQLLRDVVRVNDGAPALSRRMGYRPNAYIHGPADLVTDLEDVPPAMRERLMSPHWGQVYSDRAISPIYRHADTAPARTSLFWREQDAYAELDRVLGIYAVARASYRWEIRDLKINLTPGDAVRAKYSRYMALASGRKLLVRGVQRNEITGATVLTLWG</sequence>
<dbReference type="OrthoDB" id="6047754at2"/>
<evidence type="ECO:0000259" key="1">
    <source>
        <dbReference type="PROSITE" id="PS50188"/>
    </source>
</evidence>
<feature type="domain" description="B30.2/SPRY" evidence="1">
    <location>
        <begin position="1"/>
        <end position="171"/>
    </location>
</feature>